<dbReference type="eggNOG" id="ENOG5032ZYU">
    <property type="taxonomic scope" value="Bacteria"/>
</dbReference>
<evidence type="ECO:0000313" key="3">
    <source>
        <dbReference type="EMBL" id="EID72279.1"/>
    </source>
</evidence>
<reference evidence="3 4" key="1">
    <citation type="journal article" date="2012" name="J. Bacteriol.">
        <title>Genome Sequence of the Halotolerant Bacterium Imtechella halotolerans K1T.</title>
        <authorList>
            <person name="Kumar S."/>
            <person name="Vikram S."/>
            <person name="Subramanian S."/>
            <person name="Raghava G.P."/>
            <person name="Pinnaka A.K."/>
        </authorList>
    </citation>
    <scope>NUCLEOTIDE SEQUENCE [LARGE SCALE GENOMIC DNA]</scope>
    <source>
        <strain evidence="3 4">K1</strain>
    </source>
</reference>
<comment type="caution">
    <text evidence="3">The sequence shown here is derived from an EMBL/GenBank/DDBJ whole genome shotgun (WGS) entry which is preliminary data.</text>
</comment>
<protein>
    <submittedName>
        <fullName evidence="3">Uncharacterized protein</fullName>
    </submittedName>
</protein>
<name>I0W7B3_9FLAO</name>
<keyword evidence="2" id="KW-1133">Transmembrane helix</keyword>
<keyword evidence="2" id="KW-0812">Transmembrane</keyword>
<gene>
    <name evidence="3" type="ORF">W5A_12266</name>
</gene>
<accession>I0W7B3</accession>
<dbReference type="EMBL" id="AJJU01000037">
    <property type="protein sequence ID" value="EID72279.1"/>
    <property type="molecule type" value="Genomic_DNA"/>
</dbReference>
<evidence type="ECO:0000256" key="2">
    <source>
        <dbReference type="SAM" id="Phobius"/>
    </source>
</evidence>
<feature type="compositionally biased region" description="Low complexity" evidence="1">
    <location>
        <begin position="52"/>
        <end position="71"/>
    </location>
</feature>
<keyword evidence="2" id="KW-0472">Membrane</keyword>
<dbReference type="AlphaFoldDB" id="I0W7B3"/>
<evidence type="ECO:0000313" key="4">
    <source>
        <dbReference type="Proteomes" id="UP000005938"/>
    </source>
</evidence>
<feature type="region of interest" description="Disordered" evidence="1">
    <location>
        <begin position="52"/>
        <end position="135"/>
    </location>
</feature>
<dbReference type="PATRIC" id="fig|946077.3.peg.2478"/>
<sequence>MRIKGKQWMLIGAVVAIGAVGYFSFSEKQASSKQIEGYNEPENQVKTFGIQPNQTVPTGNTNTTTAAVNPPHGQPGHRCDIPVGSPLNGQPSSTTTTPAQIQTQVPQNTGNVAPGTNPPHGQPGHRCDIPVGSPL</sequence>
<evidence type="ECO:0000256" key="1">
    <source>
        <dbReference type="SAM" id="MobiDB-lite"/>
    </source>
</evidence>
<proteinExistence type="predicted"/>
<dbReference type="Proteomes" id="UP000005938">
    <property type="component" value="Unassembled WGS sequence"/>
</dbReference>
<keyword evidence="4" id="KW-1185">Reference proteome</keyword>
<feature type="transmembrane region" description="Helical" evidence="2">
    <location>
        <begin position="7"/>
        <end position="25"/>
    </location>
</feature>
<organism evidence="3 4">
    <name type="scientific">Imtechella halotolerans K1</name>
    <dbReference type="NCBI Taxonomy" id="946077"/>
    <lineage>
        <taxon>Bacteria</taxon>
        <taxon>Pseudomonadati</taxon>
        <taxon>Bacteroidota</taxon>
        <taxon>Flavobacteriia</taxon>
        <taxon>Flavobacteriales</taxon>
        <taxon>Flavobacteriaceae</taxon>
        <taxon>Imtechella</taxon>
    </lineage>
</organism>
<feature type="compositionally biased region" description="Polar residues" evidence="1">
    <location>
        <begin position="87"/>
        <end position="111"/>
    </location>
</feature>